<dbReference type="Proteomes" id="UP000292702">
    <property type="component" value="Unassembled WGS sequence"/>
</dbReference>
<accession>A0A4R0RSF9</accession>
<dbReference type="OrthoDB" id="3012326at2759"/>
<protein>
    <submittedName>
        <fullName evidence="1">Uncharacterized protein</fullName>
    </submittedName>
</protein>
<comment type="caution">
    <text evidence="1">The sequence shown here is derived from an EMBL/GenBank/DDBJ whole genome shotgun (WGS) entry which is preliminary data.</text>
</comment>
<reference evidence="1 2" key="1">
    <citation type="submission" date="2018-11" db="EMBL/GenBank/DDBJ databases">
        <title>Genome assembly of Steccherinum ochraceum LE-BIN_3174, the white-rot fungus of the Steccherinaceae family (The Residual Polyporoid clade, Polyporales, Basidiomycota).</title>
        <authorList>
            <person name="Fedorova T.V."/>
            <person name="Glazunova O.A."/>
            <person name="Landesman E.O."/>
            <person name="Moiseenko K.V."/>
            <person name="Psurtseva N.V."/>
            <person name="Savinova O.S."/>
            <person name="Shakhova N.V."/>
            <person name="Tyazhelova T.V."/>
            <person name="Vasina D.V."/>
        </authorList>
    </citation>
    <scope>NUCLEOTIDE SEQUENCE [LARGE SCALE GENOMIC DNA]</scope>
    <source>
        <strain evidence="1 2">LE-BIN_3174</strain>
    </source>
</reference>
<dbReference type="AlphaFoldDB" id="A0A4R0RSF9"/>
<organism evidence="1 2">
    <name type="scientific">Steccherinum ochraceum</name>
    <dbReference type="NCBI Taxonomy" id="92696"/>
    <lineage>
        <taxon>Eukaryota</taxon>
        <taxon>Fungi</taxon>
        <taxon>Dikarya</taxon>
        <taxon>Basidiomycota</taxon>
        <taxon>Agaricomycotina</taxon>
        <taxon>Agaricomycetes</taxon>
        <taxon>Polyporales</taxon>
        <taxon>Steccherinaceae</taxon>
        <taxon>Steccherinum</taxon>
    </lineage>
</organism>
<keyword evidence="2" id="KW-1185">Reference proteome</keyword>
<evidence type="ECO:0000313" key="2">
    <source>
        <dbReference type="Proteomes" id="UP000292702"/>
    </source>
</evidence>
<sequence length="284" mass="32491">MSQSTSIPSSLSSENPLKYKLLTHEDSPYWERYAAQRTRDEKRLQAQEDSQSIYDMRSEELTEQVEKGVAAILAGTKLSGDQQKIVADAVINFESSAEDDESGITDATVFSRIFSPTKPSVVEVLHRYIFELGRGYNIRMFYRAYDPLPASDLKVPNFRGESLTQRNGWMPILEAHPADDDYADDIFKWKLSSTDVRKLHAILFGPSTQSNAPGTLVTYTDTLRLLMAAARFPFRLEDPNHQKSGDWRDEKFSDGQMFECGSEARWRVDHLYKKIGDRIRETCR</sequence>
<gene>
    <name evidence="1" type="ORF">EIP91_004414</name>
</gene>
<dbReference type="EMBL" id="RWJN01000025">
    <property type="protein sequence ID" value="TCD70233.1"/>
    <property type="molecule type" value="Genomic_DNA"/>
</dbReference>
<name>A0A4R0RSF9_9APHY</name>
<proteinExistence type="predicted"/>
<evidence type="ECO:0000313" key="1">
    <source>
        <dbReference type="EMBL" id="TCD70233.1"/>
    </source>
</evidence>